<dbReference type="InterPro" id="IPR011053">
    <property type="entry name" value="Single_hybrid_motif"/>
</dbReference>
<keyword evidence="4 7" id="KW-0067">ATP-binding</keyword>
<keyword evidence="5" id="KW-0809">Transit peptide</keyword>
<dbReference type="GO" id="GO:0005524">
    <property type="term" value="F:ATP binding"/>
    <property type="evidence" value="ECO:0007669"/>
    <property type="project" value="UniProtKB-UniRule"/>
</dbReference>
<dbReference type="FunFam" id="3.30.470.20:FF:000028">
    <property type="entry name" value="Methylcrotonoyl-CoA carboxylase subunit alpha, mitochondrial"/>
    <property type="match status" value="1"/>
</dbReference>
<feature type="domain" description="ATP-grasp" evidence="9">
    <location>
        <begin position="120"/>
        <end position="325"/>
    </location>
</feature>
<dbReference type="PROSITE" id="PS00866">
    <property type="entry name" value="CPSASE_1"/>
    <property type="match status" value="1"/>
</dbReference>
<organism evidence="11 12">
    <name type="scientific">Pulveribacter suum</name>
    <dbReference type="NCBI Taxonomy" id="2116657"/>
    <lineage>
        <taxon>Bacteria</taxon>
        <taxon>Pseudomonadati</taxon>
        <taxon>Pseudomonadota</taxon>
        <taxon>Betaproteobacteria</taxon>
        <taxon>Burkholderiales</taxon>
        <taxon>Comamonadaceae</taxon>
        <taxon>Pulveribacter</taxon>
    </lineage>
</organism>
<keyword evidence="12" id="KW-1185">Reference proteome</keyword>
<dbReference type="PANTHER" id="PTHR18866:SF33">
    <property type="entry name" value="METHYLCROTONOYL-COA CARBOXYLASE SUBUNIT ALPHA, MITOCHONDRIAL-RELATED"/>
    <property type="match status" value="1"/>
</dbReference>
<dbReference type="Gene3D" id="3.30.700.40">
    <property type="match status" value="1"/>
</dbReference>
<dbReference type="InterPro" id="IPR005482">
    <property type="entry name" value="Biotin_COase_C"/>
</dbReference>
<dbReference type="GO" id="GO:0016874">
    <property type="term" value="F:ligase activity"/>
    <property type="evidence" value="ECO:0007669"/>
    <property type="project" value="UniProtKB-KW"/>
</dbReference>
<evidence type="ECO:0000313" key="12">
    <source>
        <dbReference type="Proteomes" id="UP000241829"/>
    </source>
</evidence>
<sequence length="679" mass="72844">MFDKILIANRGEIACRVAATARRMGIKTVAVYSDADAQAKHVAACDEAVHIGASAPKDSYLRWERILDAAKATGAQAIHPGYGFLSENEDFARACFDAGLVFIGPPASAIAAMGLKAESKRLMHKAGVPLVPGYQGEDQDPQLLHREADGIGYPVLIKASAGGGGKGMRLVEKSEDFAAALESCKREAINSFGNDAVLVEKYVLRPRHIEIQVFGDTQGNVVYLFERDCSVQRRHQKVLEEAPAPGMPPALRQQMGEAAVAAAKAVGYVGAGTVEFIVEQPGGYEQPEAMKFYFMEMNTRLQVEHPVTEAITGEDLVEWQLRVAFGEPLPKRQDELKIIGHAIEARICAENPDNQFLPATGTLRVYAKPGCTAFERGTPRMDDGVRQGDAISPFYDSMIAKLIVHGDTREQALARLDDALAQTHIVGLATNVQFLRHVVRSDAFQRARLDTALIQREAAALFDQEPVGLPLAAAAAVAAQLVREQADQQPGDPFSQRDGWQMLASQRRRFAFDFHGQPAVAWLTYGQRGVAHRLVVGAGQDGTEGAQEGELAFTPLQGGALEVQFAGQRTRANVYAQGEVLEVFTPRGATRITTVDPLAHAGVVAGEGGRLTAPMPGKVVSFAVQAGDKVTKGQALAVMEAMKMEHTIAAPADGVVAELLYAPGDQVAEGAELLTLAAA</sequence>
<dbReference type="PROSITE" id="PS50968">
    <property type="entry name" value="BIOTINYL_LIPOYL"/>
    <property type="match status" value="1"/>
</dbReference>
<keyword evidence="6" id="KW-0092">Biotin</keyword>
<reference evidence="12" key="1">
    <citation type="submission" date="2018-03" db="EMBL/GenBank/DDBJ databases">
        <title>Genome sequencing of Melaminivora sp. strain SC2-7.</title>
        <authorList>
            <person name="Kim S.-J."/>
            <person name="Heo J."/>
            <person name="Ahn J.-H."/>
            <person name="Kwon S.-W."/>
        </authorList>
    </citation>
    <scope>NUCLEOTIDE SEQUENCE [LARGE SCALE GENOMIC DNA]</scope>
    <source>
        <strain evidence="12">SC2-7</strain>
    </source>
</reference>
<keyword evidence="3 7" id="KW-0547">Nucleotide-binding</keyword>
<gene>
    <name evidence="11" type="ORF">C7H73_03990</name>
</gene>
<name>A0A2P1NIM2_9BURK</name>
<comment type="cofactor">
    <cofactor evidence="1">
        <name>biotin</name>
        <dbReference type="ChEBI" id="CHEBI:57586"/>
    </cofactor>
</comment>
<evidence type="ECO:0000259" key="10">
    <source>
        <dbReference type="PROSITE" id="PS50979"/>
    </source>
</evidence>
<evidence type="ECO:0000256" key="1">
    <source>
        <dbReference type="ARBA" id="ARBA00001953"/>
    </source>
</evidence>
<dbReference type="SUPFAM" id="SSF52440">
    <property type="entry name" value="PreATP-grasp domain"/>
    <property type="match status" value="1"/>
</dbReference>
<evidence type="ECO:0000313" key="11">
    <source>
        <dbReference type="EMBL" id="AVP56908.1"/>
    </source>
</evidence>
<dbReference type="Pfam" id="PF21139">
    <property type="entry name" value="BT_MCC_alpha"/>
    <property type="match status" value="1"/>
</dbReference>
<protein>
    <submittedName>
        <fullName evidence="11">3-methylcrotonyl-CoA carboxylase</fullName>
    </submittedName>
</protein>
<dbReference type="Gene3D" id="3.30.470.20">
    <property type="entry name" value="ATP-grasp fold, B domain"/>
    <property type="match status" value="1"/>
</dbReference>
<dbReference type="PROSITE" id="PS00188">
    <property type="entry name" value="BIOTIN"/>
    <property type="match status" value="1"/>
</dbReference>
<dbReference type="InterPro" id="IPR005479">
    <property type="entry name" value="CPAse_ATP-bd"/>
</dbReference>
<dbReference type="Pfam" id="PF02786">
    <property type="entry name" value="CPSase_L_D2"/>
    <property type="match status" value="1"/>
</dbReference>
<keyword evidence="2" id="KW-0436">Ligase</keyword>
<dbReference type="CDD" id="cd06850">
    <property type="entry name" value="biotinyl_domain"/>
    <property type="match status" value="1"/>
</dbReference>
<dbReference type="InterPro" id="IPR001882">
    <property type="entry name" value="Biotin_BS"/>
</dbReference>
<dbReference type="PANTHER" id="PTHR18866">
    <property type="entry name" value="CARBOXYLASE:PYRUVATE/ACETYL-COA/PROPIONYL-COA CARBOXYLASE"/>
    <property type="match status" value="1"/>
</dbReference>
<dbReference type="KEGG" id="melm:C7H73_03990"/>
<dbReference type="Gene3D" id="2.40.50.100">
    <property type="match status" value="1"/>
</dbReference>
<dbReference type="InterPro" id="IPR005481">
    <property type="entry name" value="BC-like_N"/>
</dbReference>
<dbReference type="PROSITE" id="PS50975">
    <property type="entry name" value="ATP_GRASP"/>
    <property type="match status" value="1"/>
</dbReference>
<dbReference type="SMART" id="SM00878">
    <property type="entry name" value="Biotin_carb_C"/>
    <property type="match status" value="1"/>
</dbReference>
<evidence type="ECO:0000259" key="9">
    <source>
        <dbReference type="PROSITE" id="PS50975"/>
    </source>
</evidence>
<dbReference type="Pfam" id="PF00289">
    <property type="entry name" value="Biotin_carb_N"/>
    <property type="match status" value="1"/>
</dbReference>
<dbReference type="FunFam" id="3.30.1490.20:FF:000003">
    <property type="entry name" value="acetyl-CoA carboxylase isoform X1"/>
    <property type="match status" value="1"/>
</dbReference>
<evidence type="ECO:0000256" key="4">
    <source>
        <dbReference type="ARBA" id="ARBA00022840"/>
    </source>
</evidence>
<evidence type="ECO:0000256" key="6">
    <source>
        <dbReference type="ARBA" id="ARBA00023267"/>
    </source>
</evidence>
<dbReference type="SUPFAM" id="SSF51230">
    <property type="entry name" value="Single hybrid motif"/>
    <property type="match status" value="1"/>
</dbReference>
<evidence type="ECO:0000256" key="5">
    <source>
        <dbReference type="ARBA" id="ARBA00022946"/>
    </source>
</evidence>
<dbReference type="Pfam" id="PF00364">
    <property type="entry name" value="Biotin_lipoyl"/>
    <property type="match status" value="1"/>
</dbReference>
<dbReference type="FunFam" id="3.40.50.20:FF:000010">
    <property type="entry name" value="Propionyl-CoA carboxylase subunit alpha"/>
    <property type="match status" value="1"/>
</dbReference>
<dbReference type="InterPro" id="IPR016185">
    <property type="entry name" value="PreATP-grasp_dom_sf"/>
</dbReference>
<evidence type="ECO:0000256" key="3">
    <source>
        <dbReference type="ARBA" id="ARBA00022741"/>
    </source>
</evidence>
<dbReference type="PROSITE" id="PS00867">
    <property type="entry name" value="CPSASE_2"/>
    <property type="match status" value="1"/>
</dbReference>
<dbReference type="AlphaFoldDB" id="A0A2P1NIM2"/>
<dbReference type="Pfam" id="PF02785">
    <property type="entry name" value="Biotin_carb_C"/>
    <property type="match status" value="1"/>
</dbReference>
<evidence type="ECO:0000259" key="8">
    <source>
        <dbReference type="PROSITE" id="PS50968"/>
    </source>
</evidence>
<dbReference type="InterPro" id="IPR048429">
    <property type="entry name" value="MCC_alpha_BT"/>
</dbReference>
<evidence type="ECO:0000256" key="7">
    <source>
        <dbReference type="PROSITE-ProRule" id="PRU00409"/>
    </source>
</evidence>
<dbReference type="InterPro" id="IPR011054">
    <property type="entry name" value="Rudment_hybrid_motif"/>
</dbReference>
<dbReference type="OrthoDB" id="9803706at2"/>
<dbReference type="InterPro" id="IPR011761">
    <property type="entry name" value="ATP-grasp"/>
</dbReference>
<proteinExistence type="predicted"/>
<dbReference type="SUPFAM" id="SSF51246">
    <property type="entry name" value="Rudiment single hybrid motif"/>
    <property type="match status" value="1"/>
</dbReference>
<dbReference type="InterPro" id="IPR000089">
    <property type="entry name" value="Biotin_lipoyl"/>
</dbReference>
<dbReference type="PROSITE" id="PS50979">
    <property type="entry name" value="BC"/>
    <property type="match status" value="1"/>
</dbReference>
<dbReference type="FunFam" id="2.40.50.100:FF:000003">
    <property type="entry name" value="Acetyl-CoA carboxylase biotin carboxyl carrier protein"/>
    <property type="match status" value="1"/>
</dbReference>
<dbReference type="EMBL" id="CP027792">
    <property type="protein sequence ID" value="AVP56908.1"/>
    <property type="molecule type" value="Genomic_DNA"/>
</dbReference>
<feature type="domain" description="Lipoyl-binding" evidence="8">
    <location>
        <begin position="600"/>
        <end position="677"/>
    </location>
</feature>
<accession>A0A2P1NIM2</accession>
<dbReference type="RefSeq" id="WP_106845465.1">
    <property type="nucleotide sequence ID" value="NZ_CP027792.1"/>
</dbReference>
<dbReference type="InterPro" id="IPR050856">
    <property type="entry name" value="Biotin_carboxylase_complex"/>
</dbReference>
<feature type="domain" description="Biotin carboxylation" evidence="10">
    <location>
        <begin position="1"/>
        <end position="459"/>
    </location>
</feature>
<dbReference type="SUPFAM" id="SSF56059">
    <property type="entry name" value="Glutathione synthetase ATP-binding domain-like"/>
    <property type="match status" value="1"/>
</dbReference>
<dbReference type="Proteomes" id="UP000241829">
    <property type="component" value="Chromosome"/>
</dbReference>
<dbReference type="InterPro" id="IPR011764">
    <property type="entry name" value="Biotin_carboxylation_dom"/>
</dbReference>
<dbReference type="GO" id="GO:0046872">
    <property type="term" value="F:metal ion binding"/>
    <property type="evidence" value="ECO:0007669"/>
    <property type="project" value="InterPro"/>
</dbReference>
<evidence type="ECO:0000256" key="2">
    <source>
        <dbReference type="ARBA" id="ARBA00022598"/>
    </source>
</evidence>